<reference evidence="4" key="1">
    <citation type="submission" date="2022-11" db="EMBL/GenBank/DDBJ databases">
        <title>Minimal conservation of predation-associated metabolite biosynthetic gene clusters underscores biosynthetic potential of Myxococcota including descriptions for ten novel species: Archangium lansinium sp. nov., Myxococcus landrumus sp. nov., Nannocystis bai.</title>
        <authorList>
            <person name="Ahearne A."/>
            <person name="Stevens C."/>
            <person name="Phillips K."/>
        </authorList>
    </citation>
    <scope>NUCLEOTIDE SEQUENCE</scope>
    <source>
        <strain evidence="4">Na p29</strain>
    </source>
</reference>
<evidence type="ECO:0000256" key="1">
    <source>
        <dbReference type="SAM" id="MobiDB-lite"/>
    </source>
</evidence>
<dbReference type="Proteomes" id="UP001150924">
    <property type="component" value="Unassembled WGS sequence"/>
</dbReference>
<organism evidence="4 5">
    <name type="scientific">Nannocystis pusilla</name>
    <dbReference type="NCBI Taxonomy" id="889268"/>
    <lineage>
        <taxon>Bacteria</taxon>
        <taxon>Pseudomonadati</taxon>
        <taxon>Myxococcota</taxon>
        <taxon>Polyangia</taxon>
        <taxon>Nannocystales</taxon>
        <taxon>Nannocystaceae</taxon>
        <taxon>Nannocystis</taxon>
    </lineage>
</organism>
<dbReference type="Pfam" id="PF00932">
    <property type="entry name" value="LTD"/>
    <property type="match status" value="1"/>
</dbReference>
<evidence type="ECO:0000259" key="3">
    <source>
        <dbReference type="PROSITE" id="PS51841"/>
    </source>
</evidence>
<feature type="region of interest" description="Disordered" evidence="1">
    <location>
        <begin position="576"/>
        <end position="603"/>
    </location>
</feature>
<name>A0A9X3EP81_9BACT</name>
<proteinExistence type="predicted"/>
<sequence length="958" mass="98925">MNRRTLARLALVVSVAPSAGCGDSNATSDTDAGSCVAALRGGKLVITEYMPDPKGSDADGIEWIEVYNPGSAPVSLVGVGLVYSKADGTDAKGHLIQDSVEVPPGAYMTFGAVTDETRPEYIDYGYGTDLGAMSNTSGMLTVRCGNVVVDEVIYDATRIKDGVSTTLDGQVSPDATANDDLATWCTAPTDGEPYFTTEYGSPRQPNAACPLVAPESCGQCYDGGVLRDAVGPQPGQLVITEVMANAGLTTMTVGEWFELQVTGGEFDLNCLQYGSNTTKFAGDPESAQVLQQPECFKVGAGDTVLFSQKQWAETDVVMKLTLNDSASDSNPSPGVFIAYGGQILDEIHYPNPKDGIAWSLDPGATTVAGNDDPANFCLAYNPFAEGDLGTPGAPNPVCLKNPCDDGGTVREAVAPVPGDIFITEVHANASTGIGEPGGEWIEFFTPVSFDLNGLQLGKSAESISFTFPGEQCLAVGPGLVLLARSGATGDMLSPAATYSSLQLANSDGTLWLGVGGVELDHMPYDTPKDGVARQVDPAVIDAFTQSLDPTLNDPAEARCDATVPYAPFNTDLGTPGADNSVCNGPPPTGQCTDPDTQTARDIDPPQAGELLITEWMANPKLVGDTEGEWFELLADADFDLNGLELGKVWEPYTVGDFVPVAGDCLEVKAGDSVLIARNADAGVNGGLPTPRFVTKLSLGNSNGGLFVGHGGVELDHVAYATTSDGASTQLSLAAITPGALDVAVNDDPANLCTAAALYNASDKGSPAAQNVACGGGFVDPCFDADLGAMREKHSPGAGDLVITEFLANPSGTETDREWFEVLANADVDLNNVKALSKFAPTPTELTNAKAFGGADCIAVVAGSRALLARKTDPAVNGGLPAVDAAFGFSLANSAGAISLAVGDLVIDAVQWATSQGEDIATQLDPGVSNPALNDNTDLAPWCDAVGPGTPKQENPACP</sequence>
<feature type="chain" id="PRO_5041000394" evidence="2">
    <location>
        <begin position="22"/>
        <end position="958"/>
    </location>
</feature>
<keyword evidence="2" id="KW-0732">Signal</keyword>
<feature type="signal peptide" evidence="2">
    <location>
        <begin position="1"/>
        <end position="21"/>
    </location>
</feature>
<gene>
    <name evidence="4" type="ORF">OV079_19810</name>
</gene>
<accession>A0A9X3EP81</accession>
<dbReference type="RefSeq" id="WP_267770396.1">
    <property type="nucleotide sequence ID" value="NZ_JAPNKE010000002.1"/>
</dbReference>
<comment type="caution">
    <text evidence="4">The sequence shown here is derived from an EMBL/GenBank/DDBJ whole genome shotgun (WGS) entry which is preliminary data.</text>
</comment>
<dbReference type="PROSITE" id="PS51841">
    <property type="entry name" value="LTD"/>
    <property type="match status" value="1"/>
</dbReference>
<dbReference type="AlphaFoldDB" id="A0A9X3EP81"/>
<evidence type="ECO:0000256" key="2">
    <source>
        <dbReference type="SAM" id="SignalP"/>
    </source>
</evidence>
<evidence type="ECO:0000313" key="5">
    <source>
        <dbReference type="Proteomes" id="UP001150924"/>
    </source>
</evidence>
<dbReference type="InterPro" id="IPR001322">
    <property type="entry name" value="Lamin_tail_dom"/>
</dbReference>
<evidence type="ECO:0000313" key="4">
    <source>
        <dbReference type="EMBL" id="MCY1007757.1"/>
    </source>
</evidence>
<protein>
    <submittedName>
        <fullName evidence="4">Lamin tail domain-containing protein</fullName>
    </submittedName>
</protein>
<dbReference type="EMBL" id="JAPNKE010000002">
    <property type="protein sequence ID" value="MCY1007757.1"/>
    <property type="molecule type" value="Genomic_DNA"/>
</dbReference>
<keyword evidence="5" id="KW-1185">Reference proteome</keyword>
<feature type="domain" description="LTD" evidence="3">
    <location>
        <begin position="31"/>
        <end position="156"/>
    </location>
</feature>